<comment type="caution">
    <text evidence="5">The sequence shown here is derived from an EMBL/GenBank/DDBJ whole genome shotgun (WGS) entry which is preliminary data.</text>
</comment>
<dbReference type="STRING" id="661089.ciss_09040"/>
<evidence type="ECO:0000256" key="2">
    <source>
        <dbReference type="ARBA" id="ARBA00023002"/>
    </source>
</evidence>
<feature type="domain" description="Alkyl hydroperoxide reductase subunit C/ Thiol specific antioxidant" evidence="4">
    <location>
        <begin position="41"/>
        <end position="83"/>
    </location>
</feature>
<dbReference type="InterPro" id="IPR036249">
    <property type="entry name" value="Thioredoxin-like_sf"/>
</dbReference>
<evidence type="ECO:0000256" key="1">
    <source>
        <dbReference type="ARBA" id="ARBA00009796"/>
    </source>
</evidence>
<dbReference type="InterPro" id="IPR050217">
    <property type="entry name" value="Peroxiredoxin"/>
</dbReference>
<dbReference type="Proteomes" id="UP000187338">
    <property type="component" value="Unassembled WGS sequence"/>
</dbReference>
<dbReference type="GO" id="GO:0008379">
    <property type="term" value="F:thioredoxin peroxidase activity"/>
    <property type="evidence" value="ECO:0007669"/>
    <property type="project" value="TreeGrafter"/>
</dbReference>
<dbReference type="GO" id="GO:0005829">
    <property type="term" value="C:cytosol"/>
    <property type="evidence" value="ECO:0007669"/>
    <property type="project" value="TreeGrafter"/>
</dbReference>
<organism evidence="5 6">
    <name type="scientific">Carboxydothermus islandicus</name>
    <dbReference type="NCBI Taxonomy" id="661089"/>
    <lineage>
        <taxon>Bacteria</taxon>
        <taxon>Bacillati</taxon>
        <taxon>Bacillota</taxon>
        <taxon>Clostridia</taxon>
        <taxon>Thermoanaerobacterales</taxon>
        <taxon>Thermoanaerobacteraceae</taxon>
        <taxon>Carboxydothermus</taxon>
    </lineage>
</organism>
<proteinExistence type="inferred from homology"/>
<keyword evidence="6" id="KW-1185">Reference proteome</keyword>
<dbReference type="Pfam" id="PF00578">
    <property type="entry name" value="AhpC-TSA"/>
    <property type="match status" value="1"/>
</dbReference>
<keyword evidence="2" id="KW-0560">Oxidoreductase</keyword>
<dbReference type="InterPro" id="IPR000866">
    <property type="entry name" value="AhpC/TSA"/>
</dbReference>
<accession>A0A1L8D1J8</accession>
<reference evidence="6" key="1">
    <citation type="submission" date="2016-12" db="EMBL/GenBank/DDBJ databases">
        <title>Draft Genome Sequences od Carboxydothermus pertinax and islandicus, Hydrogenogenic Carboxydotrophic Bacteria.</title>
        <authorList>
            <person name="Fukuyama Y."/>
            <person name="Ohmae K."/>
            <person name="Yoneda Y."/>
            <person name="Yoshida T."/>
            <person name="Sako Y."/>
        </authorList>
    </citation>
    <scope>NUCLEOTIDE SEQUENCE [LARGE SCALE GENOMIC DNA]</scope>
    <source>
        <strain evidence="6">SET</strain>
    </source>
</reference>
<dbReference type="PANTHER" id="PTHR10681">
    <property type="entry name" value="THIOREDOXIN PEROXIDASE"/>
    <property type="match status" value="1"/>
</dbReference>
<dbReference type="GO" id="GO:0006979">
    <property type="term" value="P:response to oxidative stress"/>
    <property type="evidence" value="ECO:0007669"/>
    <property type="project" value="TreeGrafter"/>
</dbReference>
<dbReference type="OrthoDB" id="9812811at2"/>
<evidence type="ECO:0000313" key="5">
    <source>
        <dbReference type="EMBL" id="GAV24971.1"/>
    </source>
</evidence>
<dbReference type="PANTHER" id="PTHR10681:SF128">
    <property type="entry name" value="THIOREDOXIN-DEPENDENT PEROXIDE REDUCTASE, MITOCHONDRIAL"/>
    <property type="match status" value="1"/>
</dbReference>
<name>A0A1L8D1J8_9THEO</name>
<dbReference type="GO" id="GO:0033554">
    <property type="term" value="P:cellular response to stress"/>
    <property type="evidence" value="ECO:0007669"/>
    <property type="project" value="TreeGrafter"/>
</dbReference>
<protein>
    <submittedName>
        <fullName evidence="5">Peroxiredoxin</fullName>
    </submittedName>
</protein>
<evidence type="ECO:0000259" key="4">
    <source>
        <dbReference type="Pfam" id="PF00578"/>
    </source>
</evidence>
<evidence type="ECO:0000313" key="6">
    <source>
        <dbReference type="Proteomes" id="UP000187338"/>
    </source>
</evidence>
<evidence type="ECO:0000256" key="3">
    <source>
        <dbReference type="ARBA" id="ARBA00037420"/>
    </source>
</evidence>
<dbReference type="Gene3D" id="3.40.30.10">
    <property type="entry name" value="Glutaredoxin"/>
    <property type="match status" value="1"/>
</dbReference>
<comment type="similarity">
    <text evidence="1">Belongs to the peroxiredoxin family. AhpC/Prx1 subfamily.</text>
</comment>
<sequence>MPEEFKPGCIRPMPEKPSVPVVELTSEVTLKKEGEKSMVKVGKPAPDFTAPGFYQGKFMNFKLSEFRGKWVLLCFYPGDFTFV</sequence>
<comment type="function">
    <text evidence="3">Thiol-specific peroxidase that catalyzes the reduction of hydrogen peroxide and organic hydroperoxides to water and alcohols, respectively. Plays a role in cell protection against oxidative stress by detoxifying peroxides.</text>
</comment>
<dbReference type="SUPFAM" id="SSF52833">
    <property type="entry name" value="Thioredoxin-like"/>
    <property type="match status" value="1"/>
</dbReference>
<dbReference type="AlphaFoldDB" id="A0A1L8D1J8"/>
<gene>
    <name evidence="5" type="ORF">ciss_09040</name>
</gene>
<dbReference type="EMBL" id="BDJL01000028">
    <property type="protein sequence ID" value="GAV24971.1"/>
    <property type="molecule type" value="Genomic_DNA"/>
</dbReference>
<dbReference type="GO" id="GO:0042744">
    <property type="term" value="P:hydrogen peroxide catabolic process"/>
    <property type="evidence" value="ECO:0007669"/>
    <property type="project" value="TreeGrafter"/>
</dbReference>
<dbReference type="GO" id="GO:0045454">
    <property type="term" value="P:cell redox homeostasis"/>
    <property type="evidence" value="ECO:0007669"/>
    <property type="project" value="TreeGrafter"/>
</dbReference>